<name>A0A936NA28_9ACTN</name>
<dbReference type="InterPro" id="IPR014710">
    <property type="entry name" value="RmlC-like_jellyroll"/>
</dbReference>
<dbReference type="Gene3D" id="2.60.120.10">
    <property type="entry name" value="Jelly Rolls"/>
    <property type="match status" value="1"/>
</dbReference>
<reference evidence="3 4" key="1">
    <citation type="submission" date="2020-10" db="EMBL/GenBank/DDBJ databases">
        <title>Connecting structure to function with the recovery of over 1000 high-quality activated sludge metagenome-assembled genomes encoding full-length rRNA genes using long-read sequencing.</title>
        <authorList>
            <person name="Singleton C.M."/>
            <person name="Petriglieri F."/>
            <person name="Kristensen J.M."/>
            <person name="Kirkegaard R.H."/>
            <person name="Michaelsen T.Y."/>
            <person name="Andersen M.H."/>
            <person name="Karst S.M."/>
            <person name="Dueholm M.S."/>
            <person name="Nielsen P.H."/>
            <person name="Albertsen M."/>
        </authorList>
    </citation>
    <scope>NUCLEOTIDE SEQUENCE [LARGE SCALE GENOMIC DNA]</scope>
    <source>
        <strain evidence="3">Lyne_18-Q3-R50-59_MAXAC.006</strain>
    </source>
</reference>
<dbReference type="InterPro" id="IPR053146">
    <property type="entry name" value="QDO-like"/>
</dbReference>
<dbReference type="InterPro" id="IPR013096">
    <property type="entry name" value="Cupin_2"/>
</dbReference>
<feature type="domain" description="Cupin type-2" evidence="2">
    <location>
        <begin position="44"/>
        <end position="113"/>
    </location>
</feature>
<dbReference type="Proteomes" id="UP000727993">
    <property type="component" value="Unassembled WGS sequence"/>
</dbReference>
<proteinExistence type="predicted"/>
<dbReference type="PANTHER" id="PTHR36440:SF1">
    <property type="entry name" value="PUTATIVE (AFU_ORTHOLOGUE AFUA_8G07350)-RELATED"/>
    <property type="match status" value="1"/>
</dbReference>
<feature type="compositionally biased region" description="Polar residues" evidence="1">
    <location>
        <begin position="1"/>
        <end position="12"/>
    </location>
</feature>
<organism evidence="3 4">
    <name type="scientific">Candidatus Neomicrothrix subdominans</name>
    <dbReference type="NCBI Taxonomy" id="2954438"/>
    <lineage>
        <taxon>Bacteria</taxon>
        <taxon>Bacillati</taxon>
        <taxon>Actinomycetota</taxon>
        <taxon>Acidimicrobiia</taxon>
        <taxon>Acidimicrobiales</taxon>
        <taxon>Microthrixaceae</taxon>
        <taxon>Candidatus Neomicrothrix</taxon>
    </lineage>
</organism>
<dbReference type="PANTHER" id="PTHR36440">
    <property type="entry name" value="PUTATIVE (AFU_ORTHOLOGUE AFUA_8G07350)-RELATED"/>
    <property type="match status" value="1"/>
</dbReference>
<feature type="region of interest" description="Disordered" evidence="1">
    <location>
        <begin position="1"/>
        <end position="26"/>
    </location>
</feature>
<comment type="caution">
    <text evidence="3">The sequence shown here is derived from an EMBL/GenBank/DDBJ whole genome shotgun (WGS) entry which is preliminary data.</text>
</comment>
<sequence length="165" mass="17712">MTAPTDPSLSFRSRTEQPRATSDGLGPLLVATGDVTGGEFGLFEVDITPDGRAGAHYHTGFTESFYVLEGSVALTLGDEVVIAGSGDFAFVPRHGVHGFANASEDEPARMLILFTPGVAREEYFRELIELHVNDPDPTPEQIDAVAARHDQVNLRDRDGFLAPGS</sequence>
<dbReference type="AlphaFoldDB" id="A0A936NA28"/>
<evidence type="ECO:0000313" key="3">
    <source>
        <dbReference type="EMBL" id="MBK9296185.1"/>
    </source>
</evidence>
<evidence type="ECO:0000313" key="4">
    <source>
        <dbReference type="Proteomes" id="UP000727993"/>
    </source>
</evidence>
<dbReference type="SUPFAM" id="SSF51182">
    <property type="entry name" value="RmlC-like cupins"/>
    <property type="match status" value="1"/>
</dbReference>
<protein>
    <submittedName>
        <fullName evidence="3">Cupin domain-containing protein</fullName>
    </submittedName>
</protein>
<evidence type="ECO:0000259" key="2">
    <source>
        <dbReference type="Pfam" id="PF07883"/>
    </source>
</evidence>
<dbReference type="EMBL" id="JADJZA010000001">
    <property type="protein sequence ID" value="MBK9296185.1"/>
    <property type="molecule type" value="Genomic_DNA"/>
</dbReference>
<accession>A0A936NA28</accession>
<dbReference type="Pfam" id="PF07883">
    <property type="entry name" value="Cupin_2"/>
    <property type="match status" value="1"/>
</dbReference>
<dbReference type="InterPro" id="IPR011051">
    <property type="entry name" value="RmlC_Cupin_sf"/>
</dbReference>
<gene>
    <name evidence="3" type="ORF">IPN02_04805</name>
</gene>
<evidence type="ECO:0000256" key="1">
    <source>
        <dbReference type="SAM" id="MobiDB-lite"/>
    </source>
</evidence>